<organism evidence="1 2">
    <name type="scientific">Puia dinghuensis</name>
    <dbReference type="NCBI Taxonomy" id="1792502"/>
    <lineage>
        <taxon>Bacteria</taxon>
        <taxon>Pseudomonadati</taxon>
        <taxon>Bacteroidota</taxon>
        <taxon>Chitinophagia</taxon>
        <taxon>Chitinophagales</taxon>
        <taxon>Chitinophagaceae</taxon>
        <taxon>Puia</taxon>
    </lineage>
</organism>
<comment type="caution">
    <text evidence="1">The sequence shown here is derived from an EMBL/GenBank/DDBJ whole genome shotgun (WGS) entry which is preliminary data.</text>
</comment>
<evidence type="ECO:0000313" key="2">
    <source>
        <dbReference type="Proteomes" id="UP000607559"/>
    </source>
</evidence>
<dbReference type="EMBL" id="BMJC01000006">
    <property type="protein sequence ID" value="GGB22007.1"/>
    <property type="molecule type" value="Genomic_DNA"/>
</dbReference>
<reference evidence="1" key="2">
    <citation type="submission" date="2020-09" db="EMBL/GenBank/DDBJ databases">
        <authorList>
            <person name="Sun Q."/>
            <person name="Zhou Y."/>
        </authorList>
    </citation>
    <scope>NUCLEOTIDE SEQUENCE</scope>
    <source>
        <strain evidence="1">CGMCC 1.15448</strain>
    </source>
</reference>
<protein>
    <submittedName>
        <fullName evidence="1">Acyl-CoA reductase</fullName>
    </submittedName>
</protein>
<dbReference type="RefSeq" id="WP_188937369.1">
    <property type="nucleotide sequence ID" value="NZ_BMJC01000006.1"/>
</dbReference>
<keyword evidence="2" id="KW-1185">Reference proteome</keyword>
<accession>A0A8J2UIA9</accession>
<gene>
    <name evidence="1" type="ORF">GCM10011511_52340</name>
</gene>
<name>A0A8J2UIA9_9BACT</name>
<sequence length="331" mass="37302">MYLEQRIDLLAQLGEYCLSAAPAWEAAKKKAHVLNGWFIPEFIDEAVRQIAVNFLHRDKLEAWANDYALPAHQAAPRTVGLIMAGNIPLVGFHDLLSIFISGHRQLIKPSGRDEVLIRHLVEKLIAADTRVADYIGFGDRLNGCDAYIATGSNNSARYFEYYFGKYPHLIRRNRTSVAILTGEESRAELEALADDVSLYFGLGCRNVTQIAVPENYDFLPLLEAFKKYQYLSDLTKYKHNYDYQLTLLILNKKYYMTNGAILLTGNESPFSPISVLHYVYYRPGETPALPEASGEIQCLVGRGYVPFGMAQQPGLKDYADGIDTLEFLRGL</sequence>
<reference evidence="1" key="1">
    <citation type="journal article" date="2014" name="Int. J. Syst. Evol. Microbiol.">
        <title>Complete genome sequence of Corynebacterium casei LMG S-19264T (=DSM 44701T), isolated from a smear-ripened cheese.</title>
        <authorList>
            <consortium name="US DOE Joint Genome Institute (JGI-PGF)"/>
            <person name="Walter F."/>
            <person name="Albersmeier A."/>
            <person name="Kalinowski J."/>
            <person name="Ruckert C."/>
        </authorList>
    </citation>
    <scope>NUCLEOTIDE SEQUENCE</scope>
    <source>
        <strain evidence="1">CGMCC 1.15448</strain>
    </source>
</reference>
<dbReference type="Proteomes" id="UP000607559">
    <property type="component" value="Unassembled WGS sequence"/>
</dbReference>
<proteinExistence type="predicted"/>
<evidence type="ECO:0000313" key="1">
    <source>
        <dbReference type="EMBL" id="GGB22007.1"/>
    </source>
</evidence>
<dbReference type="AlphaFoldDB" id="A0A8J2UIA9"/>